<organism evidence="7 8">
    <name type="scientific">Psylliodes chrysocephalus</name>
    <dbReference type="NCBI Taxonomy" id="3402493"/>
    <lineage>
        <taxon>Eukaryota</taxon>
        <taxon>Metazoa</taxon>
        <taxon>Ecdysozoa</taxon>
        <taxon>Arthropoda</taxon>
        <taxon>Hexapoda</taxon>
        <taxon>Insecta</taxon>
        <taxon>Pterygota</taxon>
        <taxon>Neoptera</taxon>
        <taxon>Endopterygota</taxon>
        <taxon>Coleoptera</taxon>
        <taxon>Polyphaga</taxon>
        <taxon>Cucujiformia</taxon>
        <taxon>Chrysomeloidea</taxon>
        <taxon>Chrysomelidae</taxon>
        <taxon>Galerucinae</taxon>
        <taxon>Alticini</taxon>
        <taxon>Psylliodes</taxon>
    </lineage>
</organism>
<evidence type="ECO:0000256" key="6">
    <source>
        <dbReference type="RuleBase" id="RU363053"/>
    </source>
</evidence>
<dbReference type="Pfam" id="PF04117">
    <property type="entry name" value="Mpv17_PMP22"/>
    <property type="match status" value="1"/>
</dbReference>
<evidence type="ECO:0000256" key="4">
    <source>
        <dbReference type="ARBA" id="ARBA00022989"/>
    </source>
</evidence>
<dbReference type="Proteomes" id="UP001153636">
    <property type="component" value="Chromosome 10"/>
</dbReference>
<protein>
    <recommendedName>
        <fullName evidence="9">Mpv17-like protein 2</fullName>
    </recommendedName>
</protein>
<evidence type="ECO:0008006" key="9">
    <source>
        <dbReference type="Google" id="ProtNLM"/>
    </source>
</evidence>
<dbReference type="PANTHER" id="PTHR11266">
    <property type="entry name" value="PEROXISOMAL MEMBRANE PROTEIN 2, PXMP2 MPV17"/>
    <property type="match status" value="1"/>
</dbReference>
<proteinExistence type="inferred from homology"/>
<dbReference type="AlphaFoldDB" id="A0A9P0CIT4"/>
<accession>A0A9P0CIT4</accession>
<sequence length="196" mass="22531">MSTGIAVNIIRMLKSNVLPKFSSVFKKAFSKKYLLATNLTLSISLSGIGDIIEQNYEIMNKEIEELNFKRTKNMCISGLTLGLVCHYWYQGLDRCLPGSTLRMVMKKLVADQFIASPICIATFFLTLGYLEGTSKEVFIQETKQKAIKLYVADWMVWPPAQFINFYLLPYQYRILFDNTISLGYDIYTSRVQHEDS</sequence>
<dbReference type="PANTHER" id="PTHR11266:SF8">
    <property type="entry name" value="MPV17-LIKE PROTEIN 2"/>
    <property type="match status" value="1"/>
</dbReference>
<evidence type="ECO:0000313" key="8">
    <source>
        <dbReference type="Proteomes" id="UP001153636"/>
    </source>
</evidence>
<evidence type="ECO:0000256" key="2">
    <source>
        <dbReference type="ARBA" id="ARBA00006824"/>
    </source>
</evidence>
<keyword evidence="5" id="KW-0472">Membrane</keyword>
<comment type="similarity">
    <text evidence="2 6">Belongs to the peroxisomal membrane protein PXMP2/4 family.</text>
</comment>
<dbReference type="EMBL" id="OV651822">
    <property type="protein sequence ID" value="CAH1100170.1"/>
    <property type="molecule type" value="Genomic_DNA"/>
</dbReference>
<gene>
    <name evidence="7" type="ORF">PSYICH_LOCUS1676</name>
</gene>
<keyword evidence="8" id="KW-1185">Reference proteome</keyword>
<name>A0A9P0CIT4_9CUCU</name>
<dbReference type="GO" id="GO:0061668">
    <property type="term" value="P:mitochondrial ribosome assembly"/>
    <property type="evidence" value="ECO:0007669"/>
    <property type="project" value="TreeGrafter"/>
</dbReference>
<comment type="subcellular location">
    <subcellularLocation>
        <location evidence="1">Membrane</location>
        <topology evidence="1">Multi-pass membrane protein</topology>
    </subcellularLocation>
</comment>
<keyword evidence="4" id="KW-1133">Transmembrane helix</keyword>
<dbReference type="GO" id="GO:0005739">
    <property type="term" value="C:mitochondrion"/>
    <property type="evidence" value="ECO:0007669"/>
    <property type="project" value="TreeGrafter"/>
</dbReference>
<evidence type="ECO:0000256" key="5">
    <source>
        <dbReference type="ARBA" id="ARBA00023136"/>
    </source>
</evidence>
<dbReference type="OrthoDB" id="5345392at2759"/>
<evidence type="ECO:0000256" key="1">
    <source>
        <dbReference type="ARBA" id="ARBA00004141"/>
    </source>
</evidence>
<reference evidence="7" key="1">
    <citation type="submission" date="2022-01" db="EMBL/GenBank/DDBJ databases">
        <authorList>
            <person name="King R."/>
        </authorList>
    </citation>
    <scope>NUCLEOTIDE SEQUENCE</scope>
</reference>
<keyword evidence="3" id="KW-0812">Transmembrane</keyword>
<evidence type="ECO:0000256" key="3">
    <source>
        <dbReference type="ARBA" id="ARBA00022692"/>
    </source>
</evidence>
<dbReference type="GO" id="GO:0016020">
    <property type="term" value="C:membrane"/>
    <property type="evidence" value="ECO:0007669"/>
    <property type="project" value="UniProtKB-SubCell"/>
</dbReference>
<evidence type="ECO:0000313" key="7">
    <source>
        <dbReference type="EMBL" id="CAH1100170.1"/>
    </source>
</evidence>
<dbReference type="InterPro" id="IPR007248">
    <property type="entry name" value="Mpv17_PMP22"/>
</dbReference>